<dbReference type="EMBL" id="AUWY01000126">
    <property type="protein sequence ID" value="EQB30142.1"/>
    <property type="molecule type" value="Genomic_DNA"/>
</dbReference>
<gene>
    <name evidence="1" type="ORF">M529_21460</name>
</gene>
<evidence type="ECO:0000313" key="2">
    <source>
        <dbReference type="Proteomes" id="UP000015523"/>
    </source>
</evidence>
<dbReference type="AlphaFoldDB" id="T0J054"/>
<keyword evidence="2" id="KW-1185">Reference proteome</keyword>
<dbReference type="Proteomes" id="UP000015523">
    <property type="component" value="Unassembled WGS sequence"/>
</dbReference>
<accession>T0J054</accession>
<evidence type="ECO:0000313" key="1">
    <source>
        <dbReference type="EMBL" id="EQB30142.1"/>
    </source>
</evidence>
<protein>
    <submittedName>
        <fullName evidence="1">Uncharacterized protein</fullName>
    </submittedName>
</protein>
<proteinExistence type="predicted"/>
<reference evidence="1 2" key="1">
    <citation type="journal article" date="2013" name="Genome Announc.">
        <title>Draft Genome Sequence of Sphingobium ummariense Strain RL-3, a Hexachlorocyclohexane-Degrading Bacterium.</title>
        <authorList>
            <person name="Kohli P."/>
            <person name="Dua A."/>
            <person name="Sangwan N."/>
            <person name="Oldach P."/>
            <person name="Khurana J.P."/>
            <person name="Lal R."/>
        </authorList>
    </citation>
    <scope>NUCLEOTIDE SEQUENCE [LARGE SCALE GENOMIC DNA]</scope>
    <source>
        <strain evidence="1 2">RL-3</strain>
    </source>
</reference>
<name>T0J054_9SPHN</name>
<comment type="caution">
    <text evidence="1">The sequence shown here is derived from an EMBL/GenBank/DDBJ whole genome shotgun (WGS) entry which is preliminary data.</text>
</comment>
<sequence length="45" mass="5419">MSIFHRWRPLASHDDKFADISNAWKKVFIVKTFCKDCKWALAFIF</sequence>
<organism evidence="1 2">
    <name type="scientific">Sphingobium ummariense RL-3</name>
    <dbReference type="NCBI Taxonomy" id="1346791"/>
    <lineage>
        <taxon>Bacteria</taxon>
        <taxon>Pseudomonadati</taxon>
        <taxon>Pseudomonadota</taxon>
        <taxon>Alphaproteobacteria</taxon>
        <taxon>Sphingomonadales</taxon>
        <taxon>Sphingomonadaceae</taxon>
        <taxon>Sphingobium</taxon>
    </lineage>
</organism>